<dbReference type="InterPro" id="IPR012675">
    <property type="entry name" value="Beta-grasp_dom_sf"/>
</dbReference>
<comment type="caution">
    <text evidence="4">The sequence shown here is derived from an EMBL/GenBank/DDBJ whole genome shotgun (WGS) entry which is preliminary data.</text>
</comment>
<dbReference type="EMBL" id="AUZZ01009066">
    <property type="protein sequence ID" value="EQD35055.1"/>
    <property type="molecule type" value="Genomic_DNA"/>
</dbReference>
<feature type="domain" description="OBG-type G" evidence="3">
    <location>
        <begin position="3"/>
        <end position="272"/>
    </location>
</feature>
<sequence length="352" mass="37358">MTLEVGLVGKPNVGKSTLFNALTLLDVPMAPYPFTTLEPNRGVAAVRAPCPHPQLGSPCTPGNAKCVDGTRWVPVNLVDVPGLVPGAHEGKGLGHRFLDDLRAADGFVQVVDLSGATDAEGRIAPAGSEDPAKEVLWLEDELVEWVTEILGRDFERQTRSVELEGKKIEEFLAARLTGLAVSPGALAAALRTTSVDRAHPSHWTADERRALARTILAASKPRVVAANKCDRAGAAQLAALEARISGIPAVATAADAELTLRRAARAGLVAYRPGDPTFSIPDPGRLSAAQAKALEALRAALVPWGGTGVQPALERLVFDRLHHIVVYPVEDETRWTDSRGRVLPDALLVPAD</sequence>
<dbReference type="GO" id="GO:0016887">
    <property type="term" value="F:ATP hydrolysis activity"/>
    <property type="evidence" value="ECO:0007669"/>
    <property type="project" value="TreeGrafter"/>
</dbReference>
<feature type="non-terminal residue" evidence="4">
    <location>
        <position position="352"/>
    </location>
</feature>
<gene>
    <name evidence="4" type="ORF">B2A_12564</name>
</gene>
<dbReference type="GO" id="GO:0005525">
    <property type="term" value="F:GTP binding"/>
    <property type="evidence" value="ECO:0007669"/>
    <property type="project" value="UniProtKB-KW"/>
</dbReference>
<evidence type="ECO:0000259" key="3">
    <source>
        <dbReference type="PROSITE" id="PS51710"/>
    </source>
</evidence>
<dbReference type="NCBIfam" id="NF007171">
    <property type="entry name" value="PRK09602.1"/>
    <property type="match status" value="1"/>
</dbReference>
<dbReference type="PROSITE" id="PS51710">
    <property type="entry name" value="G_OBG"/>
    <property type="match status" value="1"/>
</dbReference>
<dbReference type="SUPFAM" id="SSF52540">
    <property type="entry name" value="P-loop containing nucleoside triphosphate hydrolases"/>
    <property type="match status" value="1"/>
</dbReference>
<dbReference type="PRINTS" id="PR00326">
    <property type="entry name" value="GTP1OBG"/>
</dbReference>
<dbReference type="Gene3D" id="3.10.20.30">
    <property type="match status" value="1"/>
</dbReference>
<dbReference type="PANTHER" id="PTHR23305">
    <property type="entry name" value="OBG GTPASE FAMILY"/>
    <property type="match status" value="1"/>
</dbReference>
<organism evidence="4">
    <name type="scientific">mine drainage metagenome</name>
    <dbReference type="NCBI Taxonomy" id="410659"/>
    <lineage>
        <taxon>unclassified sequences</taxon>
        <taxon>metagenomes</taxon>
        <taxon>ecological metagenomes</taxon>
    </lineage>
</organism>
<reference evidence="4" key="2">
    <citation type="journal article" date="2014" name="ISME J.">
        <title>Microbial stratification in low pH oxic and suboxic macroscopic growths along an acid mine drainage.</title>
        <authorList>
            <person name="Mendez-Garcia C."/>
            <person name="Mesa V."/>
            <person name="Sprenger R.R."/>
            <person name="Richter M."/>
            <person name="Diez M.S."/>
            <person name="Solano J."/>
            <person name="Bargiela R."/>
            <person name="Golyshina O.V."/>
            <person name="Manteca A."/>
            <person name="Ramos J.L."/>
            <person name="Gallego J.R."/>
            <person name="Llorente I."/>
            <person name="Martins Dos Santos V.A."/>
            <person name="Jensen O.N."/>
            <person name="Pelaez A.I."/>
            <person name="Sanchez J."/>
            <person name="Ferrer M."/>
        </authorList>
    </citation>
    <scope>NUCLEOTIDE SEQUENCE</scope>
</reference>
<keyword evidence="1" id="KW-0547">Nucleotide-binding</keyword>
<dbReference type="PANTHER" id="PTHR23305:SF1">
    <property type="entry name" value="OBG-TYPE G DOMAIN-CONTAINING PROTEIN"/>
    <property type="match status" value="1"/>
</dbReference>
<proteinExistence type="predicted"/>
<evidence type="ECO:0000256" key="2">
    <source>
        <dbReference type="ARBA" id="ARBA00023134"/>
    </source>
</evidence>
<dbReference type="InterPro" id="IPR006074">
    <property type="entry name" value="GTP1-OBG_CS"/>
</dbReference>
<dbReference type="GO" id="GO:0005737">
    <property type="term" value="C:cytoplasm"/>
    <property type="evidence" value="ECO:0007669"/>
    <property type="project" value="TreeGrafter"/>
</dbReference>
<evidence type="ECO:0000256" key="1">
    <source>
        <dbReference type="ARBA" id="ARBA00022741"/>
    </source>
</evidence>
<dbReference type="InterPro" id="IPR027417">
    <property type="entry name" value="P-loop_NTPase"/>
</dbReference>
<dbReference type="InterPro" id="IPR006073">
    <property type="entry name" value="GTP-bd"/>
</dbReference>
<name>T0ZYU6_9ZZZZ</name>
<accession>T0ZYU6</accession>
<dbReference type="Pfam" id="PF01926">
    <property type="entry name" value="MMR_HSR1"/>
    <property type="match status" value="1"/>
</dbReference>
<dbReference type="Gene3D" id="1.10.8.470">
    <property type="match status" value="1"/>
</dbReference>
<reference evidence="4" key="1">
    <citation type="submission" date="2013-08" db="EMBL/GenBank/DDBJ databases">
        <authorList>
            <person name="Mendez C."/>
            <person name="Richter M."/>
            <person name="Ferrer M."/>
            <person name="Sanchez J."/>
        </authorList>
    </citation>
    <scope>NUCLEOTIDE SEQUENCE</scope>
</reference>
<dbReference type="Gene3D" id="3.40.50.300">
    <property type="entry name" value="P-loop containing nucleotide triphosphate hydrolases"/>
    <property type="match status" value="1"/>
</dbReference>
<evidence type="ECO:0000313" key="4">
    <source>
        <dbReference type="EMBL" id="EQD35055.1"/>
    </source>
</evidence>
<dbReference type="InterPro" id="IPR031167">
    <property type="entry name" value="G_OBG"/>
</dbReference>
<keyword evidence="2" id="KW-0342">GTP-binding</keyword>
<protein>
    <submittedName>
        <fullName evidence="4">Translation-associated GTPase</fullName>
    </submittedName>
</protein>
<dbReference type="InterPro" id="IPR013646">
    <property type="entry name" value="YGR210-like_G4"/>
</dbReference>
<dbReference type="Pfam" id="PF08438">
    <property type="entry name" value="YGR210-like_G4"/>
    <property type="match status" value="1"/>
</dbReference>
<dbReference type="AlphaFoldDB" id="T0ZYU6"/>
<dbReference type="PROSITE" id="PS00905">
    <property type="entry name" value="GTP1_OBG"/>
    <property type="match status" value="1"/>
</dbReference>